<dbReference type="PANTHER" id="PTHR37468">
    <property type="entry name" value="SULFATE TRANSPORTER CYSZ"/>
    <property type="match status" value="1"/>
</dbReference>
<evidence type="ECO:0000256" key="10">
    <source>
        <dbReference type="ARBA" id="ARBA00023192"/>
    </source>
</evidence>
<keyword evidence="13" id="KW-1185">Reference proteome</keyword>
<keyword evidence="2 11" id="KW-0813">Transport</keyword>
<feature type="transmembrane region" description="Helical" evidence="11">
    <location>
        <begin position="163"/>
        <end position="180"/>
    </location>
</feature>
<comment type="subcellular location">
    <subcellularLocation>
        <location evidence="11">Cell inner membrane</location>
        <topology evidence="11">Multi-pass membrane protein</topology>
    </subcellularLocation>
    <subcellularLocation>
        <location evidence="1">Membrane</location>
        <topology evidence="1">Multi-pass membrane protein</topology>
    </subcellularLocation>
</comment>
<organism evidence="12 13">
    <name type="scientific">Lamprobacter modestohalophilus</name>
    <dbReference type="NCBI Taxonomy" id="1064514"/>
    <lineage>
        <taxon>Bacteria</taxon>
        <taxon>Pseudomonadati</taxon>
        <taxon>Pseudomonadota</taxon>
        <taxon>Gammaproteobacteria</taxon>
        <taxon>Chromatiales</taxon>
        <taxon>Chromatiaceae</taxon>
        <taxon>Lamprobacter</taxon>
    </lineage>
</organism>
<dbReference type="InterPro" id="IPR050480">
    <property type="entry name" value="CysZ-like"/>
</dbReference>
<dbReference type="Pfam" id="PF07264">
    <property type="entry name" value="EI24"/>
    <property type="match status" value="1"/>
</dbReference>
<feature type="transmembrane region" description="Helical" evidence="11">
    <location>
        <begin position="201"/>
        <end position="228"/>
    </location>
</feature>
<dbReference type="Proteomes" id="UP001138768">
    <property type="component" value="Unassembled WGS sequence"/>
</dbReference>
<dbReference type="GO" id="GO:0005886">
    <property type="term" value="C:plasma membrane"/>
    <property type="evidence" value="ECO:0007669"/>
    <property type="project" value="UniProtKB-SubCell"/>
</dbReference>
<keyword evidence="9 11" id="KW-0472">Membrane</keyword>
<gene>
    <name evidence="11" type="primary">cysZ</name>
    <name evidence="12" type="ORF">CKO42_15105</name>
</gene>
<keyword evidence="4 11" id="KW-0997">Cell inner membrane</keyword>
<dbReference type="GO" id="GO:0009675">
    <property type="term" value="F:high-affinity sulfate:proton symporter activity"/>
    <property type="evidence" value="ECO:0007669"/>
    <property type="project" value="TreeGrafter"/>
</dbReference>
<dbReference type="InterPro" id="IPR059112">
    <property type="entry name" value="CysZ/EI24"/>
</dbReference>
<evidence type="ECO:0000256" key="11">
    <source>
        <dbReference type="HAMAP-Rule" id="MF_00468"/>
    </source>
</evidence>
<keyword evidence="5 11" id="KW-0028">Amino-acid biosynthesis</keyword>
<dbReference type="GO" id="GO:0019344">
    <property type="term" value="P:cysteine biosynthetic process"/>
    <property type="evidence" value="ECO:0007669"/>
    <property type="project" value="UniProtKB-UniRule"/>
</dbReference>
<evidence type="ECO:0000256" key="2">
    <source>
        <dbReference type="ARBA" id="ARBA00022448"/>
    </source>
</evidence>
<keyword evidence="10 11" id="KW-0198">Cysteine biosynthesis</keyword>
<feature type="transmembrane region" description="Helical" evidence="11">
    <location>
        <begin position="140"/>
        <end position="157"/>
    </location>
</feature>
<evidence type="ECO:0000313" key="13">
    <source>
        <dbReference type="Proteomes" id="UP001138768"/>
    </source>
</evidence>
<evidence type="ECO:0000256" key="7">
    <source>
        <dbReference type="ARBA" id="ARBA00022989"/>
    </source>
</evidence>
<comment type="caution">
    <text evidence="12">The sequence shown here is derived from an EMBL/GenBank/DDBJ whole genome shotgun (WGS) entry which is preliminary data.</text>
</comment>
<feature type="transmembrane region" description="Helical" evidence="11">
    <location>
        <begin position="27"/>
        <end position="47"/>
    </location>
</feature>
<keyword evidence="8 11" id="KW-0764">Sulfate transport</keyword>
<name>A0A9X0WAR3_9GAMM</name>
<dbReference type="InterPro" id="IPR022985">
    <property type="entry name" value="Sulfate_CysZ"/>
</dbReference>
<keyword evidence="3 11" id="KW-1003">Cell membrane</keyword>
<evidence type="ECO:0000256" key="9">
    <source>
        <dbReference type="ARBA" id="ARBA00023136"/>
    </source>
</evidence>
<evidence type="ECO:0000256" key="3">
    <source>
        <dbReference type="ARBA" id="ARBA00022475"/>
    </source>
</evidence>
<sequence>MPSNPIRGAAFMLEGLRLILRPGLRRFVVIPLLVNIGVFSAAIWYGIHRFEDALGWMEQQLPSWLHWLDWLLWPVFVLALLIIVFYSFTLVANLIASPFNGILAEKAEAMLTGRSLNEPIDYAKLLKELPVILWDEVKKILYALIWTIPFLILALVVPVIGPLIWFLFTAWMLAVQYSDFPMGNHGLLFREQRARLRQRRVIALGFGSVAAALTMIPVLNFIVMPAAVAGATVMWVRAFKDNNGS</sequence>
<dbReference type="PANTHER" id="PTHR37468:SF1">
    <property type="entry name" value="SULFATE TRANSPORTER CYSZ"/>
    <property type="match status" value="1"/>
</dbReference>
<dbReference type="AlphaFoldDB" id="A0A9X0WAR3"/>
<dbReference type="GO" id="GO:0000103">
    <property type="term" value="P:sulfate assimilation"/>
    <property type="evidence" value="ECO:0007669"/>
    <property type="project" value="InterPro"/>
</dbReference>
<comment type="similarity">
    <text evidence="11">Belongs to the CysZ family.</text>
</comment>
<proteinExistence type="inferred from homology"/>
<dbReference type="EMBL" id="NRRY01000025">
    <property type="protein sequence ID" value="MBK1619745.1"/>
    <property type="molecule type" value="Genomic_DNA"/>
</dbReference>
<evidence type="ECO:0000256" key="8">
    <source>
        <dbReference type="ARBA" id="ARBA00023032"/>
    </source>
</evidence>
<feature type="transmembrane region" description="Helical" evidence="11">
    <location>
        <begin position="71"/>
        <end position="96"/>
    </location>
</feature>
<keyword evidence="6 11" id="KW-0812">Transmembrane</keyword>
<comment type="function">
    <text evidence="11">High affinity, high specificity proton-dependent sulfate transporter, which mediates sulfate uptake. Provides the sulfur source for the cysteine synthesis pathway.</text>
</comment>
<evidence type="ECO:0000256" key="4">
    <source>
        <dbReference type="ARBA" id="ARBA00022519"/>
    </source>
</evidence>
<dbReference type="NCBIfam" id="NF003433">
    <property type="entry name" value="PRK04949.1"/>
    <property type="match status" value="1"/>
</dbReference>
<accession>A0A9X0WAR3</accession>
<protein>
    <recommendedName>
        <fullName evidence="11">Sulfate transporter CysZ</fullName>
    </recommendedName>
</protein>
<evidence type="ECO:0000256" key="5">
    <source>
        <dbReference type="ARBA" id="ARBA00022605"/>
    </source>
</evidence>
<keyword evidence="7 11" id="KW-1133">Transmembrane helix</keyword>
<dbReference type="HAMAP" id="MF_00468">
    <property type="entry name" value="CysZ"/>
    <property type="match status" value="1"/>
</dbReference>
<reference evidence="12 13" key="1">
    <citation type="journal article" date="2020" name="Microorganisms">
        <title>Osmotic Adaptation and Compatible Solute Biosynthesis of Phototrophic Bacteria as Revealed from Genome Analyses.</title>
        <authorList>
            <person name="Imhoff J.F."/>
            <person name="Rahn T."/>
            <person name="Kunzel S."/>
            <person name="Keller A."/>
            <person name="Neulinger S.C."/>
        </authorList>
    </citation>
    <scope>NUCLEOTIDE SEQUENCE [LARGE SCALE GENOMIC DNA]</scope>
    <source>
        <strain evidence="12 13">DSM 25653</strain>
    </source>
</reference>
<evidence type="ECO:0000313" key="12">
    <source>
        <dbReference type="EMBL" id="MBK1619745.1"/>
    </source>
</evidence>
<dbReference type="RefSeq" id="WP_200245701.1">
    <property type="nucleotide sequence ID" value="NZ_NRRY01000025.1"/>
</dbReference>
<evidence type="ECO:0000256" key="1">
    <source>
        <dbReference type="ARBA" id="ARBA00004141"/>
    </source>
</evidence>
<evidence type="ECO:0000256" key="6">
    <source>
        <dbReference type="ARBA" id="ARBA00022692"/>
    </source>
</evidence>